<gene>
    <name evidence="1" type="ORF">CDAR_618451</name>
</gene>
<comment type="caution">
    <text evidence="1">The sequence shown here is derived from an EMBL/GenBank/DDBJ whole genome shotgun (WGS) entry which is preliminary data.</text>
</comment>
<protein>
    <submittedName>
        <fullName evidence="1">Uncharacterized protein</fullName>
    </submittedName>
</protein>
<dbReference type="Proteomes" id="UP001054837">
    <property type="component" value="Unassembled WGS sequence"/>
</dbReference>
<evidence type="ECO:0000313" key="1">
    <source>
        <dbReference type="EMBL" id="GIY36914.1"/>
    </source>
</evidence>
<name>A0AAV4SUG4_9ARAC</name>
<accession>A0AAV4SUG4</accession>
<keyword evidence="2" id="KW-1185">Reference proteome</keyword>
<reference evidence="1 2" key="1">
    <citation type="submission" date="2021-06" db="EMBL/GenBank/DDBJ databases">
        <title>Caerostris darwini draft genome.</title>
        <authorList>
            <person name="Kono N."/>
            <person name="Arakawa K."/>
        </authorList>
    </citation>
    <scope>NUCLEOTIDE SEQUENCE [LARGE SCALE GENOMIC DNA]</scope>
</reference>
<organism evidence="1 2">
    <name type="scientific">Caerostris darwini</name>
    <dbReference type="NCBI Taxonomy" id="1538125"/>
    <lineage>
        <taxon>Eukaryota</taxon>
        <taxon>Metazoa</taxon>
        <taxon>Ecdysozoa</taxon>
        <taxon>Arthropoda</taxon>
        <taxon>Chelicerata</taxon>
        <taxon>Arachnida</taxon>
        <taxon>Araneae</taxon>
        <taxon>Araneomorphae</taxon>
        <taxon>Entelegynae</taxon>
        <taxon>Araneoidea</taxon>
        <taxon>Araneidae</taxon>
        <taxon>Caerostris</taxon>
    </lineage>
</organism>
<proteinExistence type="predicted"/>
<evidence type="ECO:0000313" key="2">
    <source>
        <dbReference type="Proteomes" id="UP001054837"/>
    </source>
</evidence>
<dbReference type="AlphaFoldDB" id="A0AAV4SUG4"/>
<dbReference type="EMBL" id="BPLQ01008381">
    <property type="protein sequence ID" value="GIY36914.1"/>
    <property type="molecule type" value="Genomic_DNA"/>
</dbReference>
<sequence>MVIEQRIKRGLKNRFSAHENFRELAPDFFWGERRVGGDLGIGIGGDCDRLMVWGKGRFKNLEDQPGSRAILDKVNGHWIEC</sequence>